<dbReference type="AlphaFoldDB" id="H2C2G6"/>
<gene>
    <name evidence="2" type="ORF">MetMK1DRAFT_00009390</name>
</gene>
<dbReference type="RefSeq" id="WP_009071192.1">
    <property type="nucleotide sequence ID" value="NZ_JH597761.1"/>
</dbReference>
<evidence type="ECO:0000313" key="2">
    <source>
        <dbReference type="EMBL" id="EHP70437.1"/>
    </source>
</evidence>
<keyword evidence="1" id="KW-1133">Transmembrane helix</keyword>
<keyword evidence="1" id="KW-0472">Membrane</keyword>
<sequence>MRILKIVWVLFILLNVYDLVISAVYWHEGNILNEENFFIWIYYANNEGIISFRLALLMAISIKLLFFTGVYWFTRLFDVLKVGKYKWLSLLPFIALSILVDVNNTFIFLYNYSPLF</sequence>
<dbReference type="EMBL" id="JH597761">
    <property type="protein sequence ID" value="EHP70437.1"/>
    <property type="molecule type" value="Genomic_DNA"/>
</dbReference>
<proteinExistence type="predicted"/>
<keyword evidence="1" id="KW-0812">Transmembrane</keyword>
<evidence type="ECO:0000256" key="1">
    <source>
        <dbReference type="SAM" id="Phobius"/>
    </source>
</evidence>
<protein>
    <recommendedName>
        <fullName evidence="4">DUF5658 domain-containing protein</fullName>
    </recommendedName>
</protein>
<dbReference type="eggNOG" id="arCOG07282">
    <property type="taxonomic scope" value="Archaea"/>
</dbReference>
<feature type="transmembrane region" description="Helical" evidence="1">
    <location>
        <begin position="50"/>
        <end position="73"/>
    </location>
</feature>
<organism evidence="2 3">
    <name type="scientific">Metallosphaera yellowstonensis MK1</name>
    <dbReference type="NCBI Taxonomy" id="671065"/>
    <lineage>
        <taxon>Archaea</taxon>
        <taxon>Thermoproteota</taxon>
        <taxon>Thermoprotei</taxon>
        <taxon>Sulfolobales</taxon>
        <taxon>Sulfolobaceae</taxon>
        <taxon>Metallosphaera</taxon>
    </lineage>
</organism>
<name>H2C2G6_9CREN</name>
<feature type="transmembrane region" description="Helical" evidence="1">
    <location>
        <begin position="85"/>
        <end position="110"/>
    </location>
</feature>
<dbReference type="OrthoDB" id="43896at2157"/>
<dbReference type="STRING" id="671065.MetMK1DRAFT_00009390"/>
<evidence type="ECO:0008006" key="4">
    <source>
        <dbReference type="Google" id="ProtNLM"/>
    </source>
</evidence>
<evidence type="ECO:0000313" key="3">
    <source>
        <dbReference type="Proteomes" id="UP000003980"/>
    </source>
</evidence>
<reference evidence="2 3" key="1">
    <citation type="submission" date="2012-01" db="EMBL/GenBank/DDBJ databases">
        <title>Improved High-Quality Draft sequence of Metallosphaera yellowstonensis MK1.</title>
        <authorList>
            <consortium name="US DOE Joint Genome Institute"/>
            <person name="Lucas S."/>
            <person name="Han J."/>
            <person name="Cheng J.-F."/>
            <person name="Goodwin L."/>
            <person name="Pitluck S."/>
            <person name="Peters L."/>
            <person name="Teshima H."/>
            <person name="Detter J.C."/>
            <person name="Han C."/>
            <person name="Tapia R."/>
            <person name="Land M."/>
            <person name="Hauser L."/>
            <person name="Kyrpides N."/>
            <person name="Kozubal M."/>
            <person name="Macur R.E."/>
            <person name="Jay Z."/>
            <person name="Inskeep W."/>
            <person name="Woyke T."/>
        </authorList>
    </citation>
    <scope>NUCLEOTIDE SEQUENCE [LARGE SCALE GENOMIC DNA]</scope>
    <source>
        <strain evidence="2 3">MK1</strain>
    </source>
</reference>
<dbReference type="Proteomes" id="UP000003980">
    <property type="component" value="Unassembled WGS sequence"/>
</dbReference>
<keyword evidence="3" id="KW-1185">Reference proteome</keyword>
<dbReference type="HOGENOM" id="CLU_2204230_0_0_2"/>
<feature type="transmembrane region" description="Helical" evidence="1">
    <location>
        <begin position="7"/>
        <end position="26"/>
    </location>
</feature>
<accession>H2C2G6</accession>